<name>A0ABY6UXT0_BIOOC</name>
<feature type="compositionally biased region" description="Low complexity" evidence="1">
    <location>
        <begin position="13"/>
        <end position="30"/>
    </location>
</feature>
<dbReference type="EMBL" id="CABFNS010000928">
    <property type="protein sequence ID" value="VUC36223.1"/>
    <property type="molecule type" value="Genomic_DNA"/>
</dbReference>
<sequence>MDDTRTTHQVDLSASPAAPVGGTAAAAAPPIQERPSAFTTGGSVAGSAAPVEASPIGQASSALITGTEIGIPARNERRRLDRNFEIDL</sequence>
<accession>A0ABY6UXT0</accession>
<protein>
    <submittedName>
        <fullName evidence="2">Uncharacterized protein</fullName>
    </submittedName>
</protein>
<evidence type="ECO:0000313" key="2">
    <source>
        <dbReference type="EMBL" id="VUC36223.1"/>
    </source>
</evidence>
<keyword evidence="3" id="KW-1185">Reference proteome</keyword>
<gene>
    <name evidence="2" type="ORF">CLO192961_LOCUS441135</name>
</gene>
<comment type="caution">
    <text evidence="2">The sequence shown here is derived from an EMBL/GenBank/DDBJ whole genome shotgun (WGS) entry which is preliminary data.</text>
</comment>
<reference evidence="2 3" key="1">
    <citation type="submission" date="2019-06" db="EMBL/GenBank/DDBJ databases">
        <authorList>
            <person name="Broberg M."/>
        </authorList>
    </citation>
    <scope>NUCLEOTIDE SEQUENCE [LARGE SCALE GENOMIC DNA]</scope>
</reference>
<dbReference type="Proteomes" id="UP000766486">
    <property type="component" value="Unassembled WGS sequence"/>
</dbReference>
<proteinExistence type="predicted"/>
<feature type="region of interest" description="Disordered" evidence="1">
    <location>
        <begin position="1"/>
        <end position="49"/>
    </location>
</feature>
<evidence type="ECO:0000256" key="1">
    <source>
        <dbReference type="SAM" id="MobiDB-lite"/>
    </source>
</evidence>
<evidence type="ECO:0000313" key="3">
    <source>
        <dbReference type="Proteomes" id="UP000766486"/>
    </source>
</evidence>
<organism evidence="2 3">
    <name type="scientific">Bionectria ochroleuca</name>
    <name type="common">Gliocladium roseum</name>
    <dbReference type="NCBI Taxonomy" id="29856"/>
    <lineage>
        <taxon>Eukaryota</taxon>
        <taxon>Fungi</taxon>
        <taxon>Dikarya</taxon>
        <taxon>Ascomycota</taxon>
        <taxon>Pezizomycotina</taxon>
        <taxon>Sordariomycetes</taxon>
        <taxon>Hypocreomycetidae</taxon>
        <taxon>Hypocreales</taxon>
        <taxon>Bionectriaceae</taxon>
        <taxon>Clonostachys</taxon>
    </lineage>
</organism>